<evidence type="ECO:0000313" key="2">
    <source>
        <dbReference type="EMBL" id="KIW93298.1"/>
    </source>
</evidence>
<dbReference type="HOGENOM" id="CLU_1704020_0_0_1"/>
<dbReference type="GeneID" id="27698831"/>
<name>A0A0D2HJ20_CLAB1</name>
<gene>
    <name evidence="2" type="ORF">Z519_05903</name>
</gene>
<dbReference type="Proteomes" id="UP000053789">
    <property type="component" value="Unassembled WGS sequence"/>
</dbReference>
<dbReference type="AlphaFoldDB" id="A0A0D2HJ20"/>
<evidence type="ECO:0000256" key="1">
    <source>
        <dbReference type="SAM" id="MobiDB-lite"/>
    </source>
</evidence>
<reference evidence="2" key="1">
    <citation type="submission" date="2015-01" db="EMBL/GenBank/DDBJ databases">
        <title>The Genome Sequence of Cladophialophora bantiana CBS 173.52.</title>
        <authorList>
            <consortium name="The Broad Institute Genomics Platform"/>
            <person name="Cuomo C."/>
            <person name="de Hoog S."/>
            <person name="Gorbushina A."/>
            <person name="Stielow B."/>
            <person name="Teixiera M."/>
            <person name="Abouelleil A."/>
            <person name="Chapman S.B."/>
            <person name="Priest M."/>
            <person name="Young S.K."/>
            <person name="Wortman J."/>
            <person name="Nusbaum C."/>
            <person name="Birren B."/>
        </authorList>
    </citation>
    <scope>NUCLEOTIDE SEQUENCE [LARGE SCALE GENOMIC DNA]</scope>
    <source>
        <strain evidence="2">CBS 173.52</strain>
    </source>
</reference>
<dbReference type="OrthoDB" id="10395269at2759"/>
<evidence type="ECO:0000313" key="3">
    <source>
        <dbReference type="Proteomes" id="UP000053789"/>
    </source>
</evidence>
<sequence>MASSQTSNNNTTTTTTTTTNNNNHTTNNTVANNTSDNNTASWVDAWAAAYGTRSFLPSELEYYDPLADYDFDGNDVEGLELQVVVELIEEYVDAEYVEDGFEESGIRHIEGLGGIEVSWISGIGRDEDLVPNRSDGIGLSHQQRISVVPEEDGQ</sequence>
<dbReference type="RefSeq" id="XP_016619967.1">
    <property type="nucleotide sequence ID" value="XM_016763643.1"/>
</dbReference>
<keyword evidence="3" id="KW-1185">Reference proteome</keyword>
<accession>A0A0D2HJ20</accession>
<organism evidence="2 3">
    <name type="scientific">Cladophialophora bantiana (strain ATCC 10958 / CBS 173.52 / CDC B-1940 / NIH 8579)</name>
    <name type="common">Xylohypha bantiana</name>
    <dbReference type="NCBI Taxonomy" id="1442370"/>
    <lineage>
        <taxon>Eukaryota</taxon>
        <taxon>Fungi</taxon>
        <taxon>Dikarya</taxon>
        <taxon>Ascomycota</taxon>
        <taxon>Pezizomycotina</taxon>
        <taxon>Eurotiomycetes</taxon>
        <taxon>Chaetothyriomycetidae</taxon>
        <taxon>Chaetothyriales</taxon>
        <taxon>Herpotrichiellaceae</taxon>
        <taxon>Cladophialophora</taxon>
    </lineage>
</organism>
<dbReference type="VEuPathDB" id="FungiDB:Z519_05903"/>
<feature type="region of interest" description="Disordered" evidence="1">
    <location>
        <begin position="1"/>
        <end position="37"/>
    </location>
</feature>
<proteinExistence type="predicted"/>
<protein>
    <submittedName>
        <fullName evidence="2">Uncharacterized protein</fullName>
    </submittedName>
</protein>
<dbReference type="EMBL" id="KN846987">
    <property type="protein sequence ID" value="KIW93298.1"/>
    <property type="molecule type" value="Genomic_DNA"/>
</dbReference>